<reference evidence="3" key="1">
    <citation type="journal article" date="2009" name="Rice">
        <title>De Novo Next Generation Sequencing of Plant Genomes.</title>
        <authorList>
            <person name="Rounsley S."/>
            <person name="Marri P.R."/>
            <person name="Yu Y."/>
            <person name="He R."/>
            <person name="Sisneros N."/>
            <person name="Goicoechea J.L."/>
            <person name="Lee S.J."/>
            <person name="Angelova A."/>
            <person name="Kudrna D."/>
            <person name="Luo M."/>
            <person name="Affourtit J."/>
            <person name="Desany B."/>
            <person name="Knight J."/>
            <person name="Niazi F."/>
            <person name="Egholm M."/>
            <person name="Wing R.A."/>
        </authorList>
    </citation>
    <scope>NUCLEOTIDE SEQUENCE [LARGE SCALE GENOMIC DNA]</scope>
    <source>
        <strain evidence="3">cv. IRGC 105608</strain>
    </source>
</reference>
<organism evidence="3">
    <name type="scientific">Oryza barthii</name>
    <dbReference type="NCBI Taxonomy" id="65489"/>
    <lineage>
        <taxon>Eukaryota</taxon>
        <taxon>Viridiplantae</taxon>
        <taxon>Streptophyta</taxon>
        <taxon>Embryophyta</taxon>
        <taxon>Tracheophyta</taxon>
        <taxon>Spermatophyta</taxon>
        <taxon>Magnoliopsida</taxon>
        <taxon>Liliopsida</taxon>
        <taxon>Poales</taxon>
        <taxon>Poaceae</taxon>
        <taxon>BOP clade</taxon>
        <taxon>Oryzoideae</taxon>
        <taxon>Oryzeae</taxon>
        <taxon>Oryzinae</taxon>
        <taxon>Oryza</taxon>
    </lineage>
</organism>
<feature type="transmembrane region" description="Helical" evidence="2">
    <location>
        <begin position="23"/>
        <end position="46"/>
    </location>
</feature>
<dbReference type="Proteomes" id="UP000026960">
    <property type="component" value="Chromosome 6"/>
</dbReference>
<evidence type="ECO:0000256" key="2">
    <source>
        <dbReference type="SAM" id="Phobius"/>
    </source>
</evidence>
<sequence>MDTDKLGEAAAAHPPEAEKRRGVAAPGAATVLVLVALPLMLVSYFFGDLAADTVLAPLDWGKMRADVACARPASVEPCLHSPPPLVCRARRDRDPAAHLPFLRHCEDVPAGLKLFD</sequence>
<dbReference type="HOGENOM" id="CLU_2100636_0_0_1"/>
<proteinExistence type="predicted"/>
<accession>A0A0D3GE52</accession>
<dbReference type="AlphaFoldDB" id="A0A0D3GE52"/>
<reference evidence="3" key="2">
    <citation type="submission" date="2015-03" db="UniProtKB">
        <authorList>
            <consortium name="EnsemblPlants"/>
        </authorList>
    </citation>
    <scope>IDENTIFICATION</scope>
</reference>
<protein>
    <recommendedName>
        <fullName evidence="5">Fucosyltransferase</fullName>
    </recommendedName>
</protein>
<keyword evidence="2" id="KW-0472">Membrane</keyword>
<feature type="region of interest" description="Disordered" evidence="1">
    <location>
        <begin position="1"/>
        <end position="21"/>
    </location>
</feature>
<dbReference type="EnsemblPlants" id="OBART06G07160.1">
    <property type="protein sequence ID" value="OBART06G07160.1"/>
    <property type="gene ID" value="OBART06G07160"/>
</dbReference>
<keyword evidence="4" id="KW-1185">Reference proteome</keyword>
<dbReference type="Gramene" id="OBART06G07160.1">
    <property type="protein sequence ID" value="OBART06G07160.1"/>
    <property type="gene ID" value="OBART06G07160"/>
</dbReference>
<evidence type="ECO:0000313" key="4">
    <source>
        <dbReference type="Proteomes" id="UP000026960"/>
    </source>
</evidence>
<dbReference type="PaxDb" id="65489-OBART06G07160.1"/>
<evidence type="ECO:0000256" key="1">
    <source>
        <dbReference type="SAM" id="MobiDB-lite"/>
    </source>
</evidence>
<evidence type="ECO:0008006" key="5">
    <source>
        <dbReference type="Google" id="ProtNLM"/>
    </source>
</evidence>
<dbReference type="STRING" id="65489.A0A0D3GE52"/>
<keyword evidence="2" id="KW-1133">Transmembrane helix</keyword>
<evidence type="ECO:0000313" key="3">
    <source>
        <dbReference type="EnsemblPlants" id="OBART06G07160.1"/>
    </source>
</evidence>
<name>A0A0D3GE52_9ORYZ</name>
<keyword evidence="2" id="KW-0812">Transmembrane</keyword>